<dbReference type="PANTHER" id="PTHR24305">
    <property type="entry name" value="CYTOCHROME P450"/>
    <property type="match status" value="1"/>
</dbReference>
<evidence type="ECO:0000256" key="12">
    <source>
        <dbReference type="SAM" id="Phobius"/>
    </source>
</evidence>
<dbReference type="RefSeq" id="XP_031861099.2">
    <property type="nucleotide sequence ID" value="XM_032004621.2"/>
</dbReference>
<dbReference type="KEGG" id="ksn:43588758"/>
<dbReference type="InterPro" id="IPR002401">
    <property type="entry name" value="Cyt_P450_E_grp-I"/>
</dbReference>
<dbReference type="Proteomes" id="UP000322225">
    <property type="component" value="Chromosome 1"/>
</dbReference>
<comment type="cofactor">
    <cofactor evidence="1 9">
        <name>heme</name>
        <dbReference type="ChEBI" id="CHEBI:30413"/>
    </cofactor>
</comment>
<reference evidence="13" key="1">
    <citation type="submission" date="2017-08" db="EMBL/GenBank/DDBJ databases">
        <authorList>
            <person name="Cuomo C."/>
            <person name="Billmyre B."/>
            <person name="Heitman J."/>
        </authorList>
    </citation>
    <scope>NUCLEOTIDE SEQUENCE</scope>
    <source>
        <strain evidence="13">CBS 12478</strain>
    </source>
</reference>
<evidence type="ECO:0000256" key="5">
    <source>
        <dbReference type="ARBA" id="ARBA00022723"/>
    </source>
</evidence>
<dbReference type="PRINTS" id="PR00385">
    <property type="entry name" value="P450"/>
</dbReference>
<keyword evidence="8 10" id="KW-0503">Monooxygenase</keyword>
<keyword evidence="12" id="KW-1133">Transmembrane helix</keyword>
<evidence type="ECO:0000256" key="1">
    <source>
        <dbReference type="ARBA" id="ARBA00001971"/>
    </source>
</evidence>
<feature type="region of interest" description="Disordered" evidence="11">
    <location>
        <begin position="503"/>
        <end position="540"/>
    </location>
</feature>
<gene>
    <name evidence="13" type="ORF">CI109_100618</name>
</gene>
<keyword evidence="12" id="KW-0472">Membrane</keyword>
<dbReference type="GO" id="GO:0020037">
    <property type="term" value="F:heme binding"/>
    <property type="evidence" value="ECO:0007669"/>
    <property type="project" value="InterPro"/>
</dbReference>
<dbReference type="PANTHER" id="PTHR24305:SF166">
    <property type="entry name" value="CYTOCHROME P450 12A4, MITOCHONDRIAL-RELATED"/>
    <property type="match status" value="1"/>
</dbReference>
<dbReference type="GeneID" id="43588758"/>
<keyword evidence="12" id="KW-0812">Transmembrane</keyword>
<feature type="compositionally biased region" description="Low complexity" evidence="11">
    <location>
        <begin position="503"/>
        <end position="520"/>
    </location>
</feature>
<evidence type="ECO:0000313" key="13">
    <source>
        <dbReference type="EMBL" id="WWD16193.1"/>
    </source>
</evidence>
<feature type="binding site" description="axial binding residue" evidence="9">
    <location>
        <position position="561"/>
    </location>
    <ligand>
        <name>heme</name>
        <dbReference type="ChEBI" id="CHEBI:30413"/>
    </ligand>
    <ligandPart>
        <name>Fe</name>
        <dbReference type="ChEBI" id="CHEBI:18248"/>
    </ligandPart>
</feature>
<evidence type="ECO:0008006" key="15">
    <source>
        <dbReference type="Google" id="ProtNLM"/>
    </source>
</evidence>
<comment type="pathway">
    <text evidence="2">Secondary metabolite biosynthesis.</text>
</comment>
<dbReference type="InterPro" id="IPR050121">
    <property type="entry name" value="Cytochrome_P450_monoxygenase"/>
</dbReference>
<keyword evidence="6 10" id="KW-0560">Oxidoreductase</keyword>
<evidence type="ECO:0000256" key="6">
    <source>
        <dbReference type="ARBA" id="ARBA00023002"/>
    </source>
</evidence>
<dbReference type="GO" id="GO:0005506">
    <property type="term" value="F:iron ion binding"/>
    <property type="evidence" value="ECO:0007669"/>
    <property type="project" value="InterPro"/>
</dbReference>
<evidence type="ECO:0000256" key="8">
    <source>
        <dbReference type="ARBA" id="ARBA00023033"/>
    </source>
</evidence>
<evidence type="ECO:0000313" key="14">
    <source>
        <dbReference type="Proteomes" id="UP000322225"/>
    </source>
</evidence>
<keyword evidence="5 9" id="KW-0479">Metal-binding</keyword>
<sequence>MHTNRQVRPSDRASCQTDDSMSNLLLDAEAIIRFPTLLEAITLLIAYVGYQIVRIFIYKPYTSPLKDLDGPPKGMGPVGHTDIIMDMNDTTVGQWMETYGPAFLVRGPFGVHHRLFTHDQRAMSHIFNHSNTYTKSDQLRNLLKRHMKEGLFVSEGDRHRVQRKVVQKLFGTMGLRGMEEVVQEKANKLRSILIDLTTNPIFTTPYCPVDPKLPSTQRQIDVFSVFARCMFDIIGIIAIDLDIRSIDEWEAEGGVMFDKFADIYVPAQGFENLRMIISLFFPWIEKVWPSKNTRRIQAAMKSLDDLARPVMEQRQREIEEGKRGSATDSRDLLTMMLRHNMTENLTEDQKLRDYEIEGQLSTFLFAGSETTASTMAFGLHRLSQLPAIQDRLRSEILGYGDNLPYEQIDDLPYLDAVVKEILRLDTSIPSNVRQPQQDDTIPLAQPIQLKSGNIVSEIKIRKGQMVHLPIEQLHQSVLVWGPNAAEFDPSRFLATSKNPTATSTSLSASSALSPIPSSTSEIPGPSGVHADDSSPSSLASVHLSPGVGSNFMTFGDGPRRCVGYKLTTMEIKIMLFTLLREFEVSPVEDLTIARWNMLSTRPFVVNTLYTKGSSLPLVFKPYKGDLPVEGEMGERER</sequence>
<protein>
    <recommendedName>
        <fullName evidence="15">Cytochrome P450</fullName>
    </recommendedName>
</protein>
<evidence type="ECO:0000256" key="4">
    <source>
        <dbReference type="ARBA" id="ARBA00022617"/>
    </source>
</evidence>
<evidence type="ECO:0000256" key="11">
    <source>
        <dbReference type="SAM" id="MobiDB-lite"/>
    </source>
</evidence>
<evidence type="ECO:0000256" key="9">
    <source>
        <dbReference type="PIRSR" id="PIRSR602401-1"/>
    </source>
</evidence>
<dbReference type="InterPro" id="IPR036396">
    <property type="entry name" value="Cyt_P450_sf"/>
</dbReference>
<dbReference type="SUPFAM" id="SSF48264">
    <property type="entry name" value="Cytochrome P450"/>
    <property type="match status" value="1"/>
</dbReference>
<dbReference type="PRINTS" id="PR00463">
    <property type="entry name" value="EP450I"/>
</dbReference>
<dbReference type="GO" id="GO:0004497">
    <property type="term" value="F:monooxygenase activity"/>
    <property type="evidence" value="ECO:0007669"/>
    <property type="project" value="UniProtKB-KW"/>
</dbReference>
<comment type="similarity">
    <text evidence="3 10">Belongs to the cytochrome P450 family.</text>
</comment>
<dbReference type="EMBL" id="CP144051">
    <property type="protein sequence ID" value="WWD16193.1"/>
    <property type="molecule type" value="Genomic_DNA"/>
</dbReference>
<reference evidence="13" key="2">
    <citation type="submission" date="2024-01" db="EMBL/GenBank/DDBJ databases">
        <title>Comparative genomics of Cryptococcus and Kwoniella reveals pathogenesis evolution and contrasting modes of karyotype evolution via chromosome fusion or intercentromeric recombination.</title>
        <authorList>
            <person name="Coelho M.A."/>
            <person name="David-Palma M."/>
            <person name="Shea T."/>
            <person name="Bowers K."/>
            <person name="McGinley-Smith S."/>
            <person name="Mohammad A.W."/>
            <person name="Gnirke A."/>
            <person name="Yurkov A.M."/>
            <person name="Nowrousian M."/>
            <person name="Sun S."/>
            <person name="Cuomo C.A."/>
            <person name="Heitman J."/>
        </authorList>
    </citation>
    <scope>NUCLEOTIDE SEQUENCE</scope>
    <source>
        <strain evidence="13">CBS 12478</strain>
    </source>
</reference>
<evidence type="ECO:0000256" key="7">
    <source>
        <dbReference type="ARBA" id="ARBA00023004"/>
    </source>
</evidence>
<keyword evidence="7 9" id="KW-0408">Iron</keyword>
<keyword evidence="4 9" id="KW-0349">Heme</keyword>
<name>A0AAJ8MUK0_9TREE</name>
<feature type="transmembrane region" description="Helical" evidence="12">
    <location>
        <begin position="30"/>
        <end position="50"/>
    </location>
</feature>
<dbReference type="GO" id="GO:0016705">
    <property type="term" value="F:oxidoreductase activity, acting on paired donors, with incorporation or reduction of molecular oxygen"/>
    <property type="evidence" value="ECO:0007669"/>
    <property type="project" value="InterPro"/>
</dbReference>
<evidence type="ECO:0000256" key="2">
    <source>
        <dbReference type="ARBA" id="ARBA00005179"/>
    </source>
</evidence>
<proteinExistence type="inferred from homology"/>
<dbReference type="PROSITE" id="PS00086">
    <property type="entry name" value="CYTOCHROME_P450"/>
    <property type="match status" value="1"/>
</dbReference>
<organism evidence="13 14">
    <name type="scientific">Kwoniella shandongensis</name>
    <dbReference type="NCBI Taxonomy" id="1734106"/>
    <lineage>
        <taxon>Eukaryota</taxon>
        <taxon>Fungi</taxon>
        <taxon>Dikarya</taxon>
        <taxon>Basidiomycota</taxon>
        <taxon>Agaricomycotina</taxon>
        <taxon>Tremellomycetes</taxon>
        <taxon>Tremellales</taxon>
        <taxon>Cryptococcaceae</taxon>
        <taxon>Kwoniella</taxon>
    </lineage>
</organism>
<dbReference type="InterPro" id="IPR017972">
    <property type="entry name" value="Cyt_P450_CS"/>
</dbReference>
<evidence type="ECO:0000256" key="10">
    <source>
        <dbReference type="RuleBase" id="RU000461"/>
    </source>
</evidence>
<keyword evidence="14" id="KW-1185">Reference proteome</keyword>
<evidence type="ECO:0000256" key="3">
    <source>
        <dbReference type="ARBA" id="ARBA00010617"/>
    </source>
</evidence>
<dbReference type="InterPro" id="IPR001128">
    <property type="entry name" value="Cyt_P450"/>
</dbReference>
<dbReference type="Gene3D" id="1.10.630.10">
    <property type="entry name" value="Cytochrome P450"/>
    <property type="match status" value="1"/>
</dbReference>
<dbReference type="Pfam" id="PF00067">
    <property type="entry name" value="p450"/>
    <property type="match status" value="2"/>
</dbReference>
<accession>A0AAJ8MUK0</accession>
<dbReference type="AlphaFoldDB" id="A0AAJ8MUK0"/>